<proteinExistence type="inferred from homology"/>
<evidence type="ECO:0000256" key="1">
    <source>
        <dbReference type="ARBA" id="ARBA00004370"/>
    </source>
</evidence>
<dbReference type="AlphaFoldDB" id="A0A4R1YUD4"/>
<dbReference type="InterPro" id="IPR027385">
    <property type="entry name" value="Beta-barrel_OMP"/>
</dbReference>
<evidence type="ECO:0000313" key="8">
    <source>
        <dbReference type="Proteomes" id="UP000295277"/>
    </source>
</evidence>
<dbReference type="Pfam" id="PF13505">
    <property type="entry name" value="OMP_b-brl"/>
    <property type="match status" value="1"/>
</dbReference>
<keyword evidence="8" id="KW-1185">Reference proteome</keyword>
<comment type="similarity">
    <text evidence="4">Belongs to the Omp25/RopB family.</text>
</comment>
<organism evidence="7 8">
    <name type="scientific">Rhodovulum steppense</name>
    <dbReference type="NCBI Taxonomy" id="540251"/>
    <lineage>
        <taxon>Bacteria</taxon>
        <taxon>Pseudomonadati</taxon>
        <taxon>Pseudomonadota</taxon>
        <taxon>Alphaproteobacteria</taxon>
        <taxon>Rhodobacterales</taxon>
        <taxon>Paracoccaceae</taxon>
        <taxon>Rhodovulum</taxon>
    </lineage>
</organism>
<sequence>MKLNRFTLPLALTFGAVAVTPALAGSYSPAPADQPVIAAAPVPVPAPSGDWGGAYAGLQLGYADVNVSGASGGDGEIYGFHVGYRWDMGTLVTGIELDYDRADIGLAGGTEELEDVWRLKGQVGYDMGSTMLYGTAGAARAGTSLGDETGPFVGVGLAWQPSPSWIIGGEVLYHDFDEFGSSGVGGDATTATLRASFRF</sequence>
<comment type="subcellular location">
    <subcellularLocation>
        <location evidence="1">Membrane</location>
    </subcellularLocation>
</comment>
<dbReference type="Proteomes" id="UP000295277">
    <property type="component" value="Unassembled WGS sequence"/>
</dbReference>
<evidence type="ECO:0000256" key="3">
    <source>
        <dbReference type="ARBA" id="ARBA00023136"/>
    </source>
</evidence>
<comment type="caution">
    <text evidence="7">The sequence shown here is derived from an EMBL/GenBank/DDBJ whole genome shotgun (WGS) entry which is preliminary data.</text>
</comment>
<dbReference type="RefSeq" id="WP_132694575.1">
    <property type="nucleotide sequence ID" value="NZ_SLVM01000010.1"/>
</dbReference>
<evidence type="ECO:0000256" key="4">
    <source>
        <dbReference type="ARBA" id="ARBA00038306"/>
    </source>
</evidence>
<evidence type="ECO:0000256" key="5">
    <source>
        <dbReference type="SAM" id="SignalP"/>
    </source>
</evidence>
<feature type="domain" description="Outer membrane protein beta-barrel" evidence="6">
    <location>
        <begin position="37"/>
        <end position="199"/>
    </location>
</feature>
<evidence type="ECO:0000256" key="2">
    <source>
        <dbReference type="ARBA" id="ARBA00022729"/>
    </source>
</evidence>
<dbReference type="OrthoDB" id="268975at2"/>
<protein>
    <submittedName>
        <fullName evidence="7">Opacity protein-like surface antigen</fullName>
    </submittedName>
</protein>
<dbReference type="PANTHER" id="PTHR34001">
    <property type="entry name" value="BLL7405 PROTEIN"/>
    <property type="match status" value="1"/>
</dbReference>
<feature type="signal peptide" evidence="5">
    <location>
        <begin position="1"/>
        <end position="24"/>
    </location>
</feature>
<evidence type="ECO:0000313" key="7">
    <source>
        <dbReference type="EMBL" id="TCM84695.1"/>
    </source>
</evidence>
<name>A0A4R1YUD4_9RHOB</name>
<dbReference type="PANTHER" id="PTHR34001:SF3">
    <property type="entry name" value="BLL7405 PROTEIN"/>
    <property type="match status" value="1"/>
</dbReference>
<feature type="chain" id="PRO_5020847937" evidence="5">
    <location>
        <begin position="25"/>
        <end position="199"/>
    </location>
</feature>
<dbReference type="InterPro" id="IPR051692">
    <property type="entry name" value="OMP-like"/>
</dbReference>
<reference evidence="7 8" key="1">
    <citation type="submission" date="2019-03" db="EMBL/GenBank/DDBJ databases">
        <title>Genomic Encyclopedia of Type Strains, Phase IV (KMG-IV): sequencing the most valuable type-strain genomes for metagenomic binning, comparative biology and taxonomic classification.</title>
        <authorList>
            <person name="Goeker M."/>
        </authorList>
    </citation>
    <scope>NUCLEOTIDE SEQUENCE [LARGE SCALE GENOMIC DNA]</scope>
    <source>
        <strain evidence="7 8">DSM 21153</strain>
    </source>
</reference>
<dbReference type="GO" id="GO:0016020">
    <property type="term" value="C:membrane"/>
    <property type="evidence" value="ECO:0007669"/>
    <property type="project" value="UniProtKB-SubCell"/>
</dbReference>
<gene>
    <name evidence="7" type="ORF">EV216_11011</name>
</gene>
<dbReference type="InterPro" id="IPR011250">
    <property type="entry name" value="OMP/PagP_B-barrel"/>
</dbReference>
<evidence type="ECO:0000259" key="6">
    <source>
        <dbReference type="Pfam" id="PF13505"/>
    </source>
</evidence>
<keyword evidence="2 5" id="KW-0732">Signal</keyword>
<dbReference type="EMBL" id="SLVM01000010">
    <property type="protein sequence ID" value="TCM84695.1"/>
    <property type="molecule type" value="Genomic_DNA"/>
</dbReference>
<keyword evidence="3" id="KW-0472">Membrane</keyword>
<dbReference type="SUPFAM" id="SSF56925">
    <property type="entry name" value="OMPA-like"/>
    <property type="match status" value="1"/>
</dbReference>
<dbReference type="Gene3D" id="2.40.160.20">
    <property type="match status" value="1"/>
</dbReference>
<accession>A0A4R1YUD4</accession>